<evidence type="ECO:0000259" key="2">
    <source>
        <dbReference type="Pfam" id="PF07670"/>
    </source>
</evidence>
<organism evidence="3 4">
    <name type="scientific">Pseudogracilibacillus auburnensis</name>
    <dbReference type="NCBI Taxonomy" id="1494959"/>
    <lineage>
        <taxon>Bacteria</taxon>
        <taxon>Bacillati</taxon>
        <taxon>Bacillota</taxon>
        <taxon>Bacilli</taxon>
        <taxon>Bacillales</taxon>
        <taxon>Bacillaceae</taxon>
        <taxon>Pseudogracilibacillus</taxon>
    </lineage>
</organism>
<comment type="caution">
    <text evidence="3">The sequence shown here is derived from an EMBL/GenBank/DDBJ whole genome shotgun (WGS) entry which is preliminary data.</text>
</comment>
<feature type="transmembrane region" description="Helical" evidence="1">
    <location>
        <begin position="238"/>
        <end position="258"/>
    </location>
</feature>
<feature type="transmembrane region" description="Helical" evidence="1">
    <location>
        <begin position="21"/>
        <end position="41"/>
    </location>
</feature>
<accession>A0A2V3W219</accession>
<keyword evidence="1" id="KW-0812">Transmembrane</keyword>
<dbReference type="AlphaFoldDB" id="A0A2V3W219"/>
<proteinExistence type="predicted"/>
<reference evidence="3 4" key="1">
    <citation type="submission" date="2018-05" db="EMBL/GenBank/DDBJ databases">
        <title>Genomic Encyclopedia of Type Strains, Phase IV (KMG-IV): sequencing the most valuable type-strain genomes for metagenomic binning, comparative biology and taxonomic classification.</title>
        <authorList>
            <person name="Goeker M."/>
        </authorList>
    </citation>
    <scope>NUCLEOTIDE SEQUENCE [LARGE SCALE GENOMIC DNA]</scope>
    <source>
        <strain evidence="3 4">DSM 28556</strain>
    </source>
</reference>
<feature type="transmembrane region" description="Helical" evidence="1">
    <location>
        <begin position="388"/>
        <end position="409"/>
    </location>
</feature>
<protein>
    <submittedName>
        <fullName evidence="3">Nucleoside recognition membrane protein YjiH</fullName>
    </submittedName>
</protein>
<feature type="transmembrane region" description="Helical" evidence="1">
    <location>
        <begin position="322"/>
        <end position="347"/>
    </location>
</feature>
<evidence type="ECO:0000313" key="3">
    <source>
        <dbReference type="EMBL" id="PXW87148.1"/>
    </source>
</evidence>
<evidence type="ECO:0000313" key="4">
    <source>
        <dbReference type="Proteomes" id="UP000247978"/>
    </source>
</evidence>
<feature type="transmembrane region" description="Helical" evidence="1">
    <location>
        <begin position="61"/>
        <end position="81"/>
    </location>
</feature>
<keyword evidence="1" id="KW-1133">Transmembrane helix</keyword>
<gene>
    <name evidence="3" type="ORF">DFR56_106218</name>
</gene>
<feature type="domain" description="Nucleoside transporter/FeoB GTPase Gate" evidence="2">
    <location>
        <begin position="140"/>
        <end position="232"/>
    </location>
</feature>
<dbReference type="EMBL" id="QJJQ01000006">
    <property type="protein sequence ID" value="PXW87148.1"/>
    <property type="molecule type" value="Genomic_DNA"/>
</dbReference>
<dbReference type="Proteomes" id="UP000247978">
    <property type="component" value="Unassembled WGS sequence"/>
</dbReference>
<keyword evidence="4" id="KW-1185">Reference proteome</keyword>
<keyword evidence="1" id="KW-0472">Membrane</keyword>
<dbReference type="InterPro" id="IPR011642">
    <property type="entry name" value="Gate_dom"/>
</dbReference>
<dbReference type="RefSeq" id="WP_242694791.1">
    <property type="nucleotide sequence ID" value="NZ_JADIJL010000022.1"/>
</dbReference>
<feature type="transmembrane region" description="Helical" evidence="1">
    <location>
        <begin position="421"/>
        <end position="444"/>
    </location>
</feature>
<feature type="transmembrane region" description="Helical" evidence="1">
    <location>
        <begin position="208"/>
        <end position="226"/>
    </location>
</feature>
<feature type="transmembrane region" description="Helical" evidence="1">
    <location>
        <begin position="125"/>
        <end position="154"/>
    </location>
</feature>
<evidence type="ECO:0000256" key="1">
    <source>
        <dbReference type="SAM" id="Phobius"/>
    </source>
</evidence>
<feature type="transmembrane region" description="Helical" evidence="1">
    <location>
        <begin position="93"/>
        <end position="113"/>
    </location>
</feature>
<feature type="transmembrane region" description="Helical" evidence="1">
    <location>
        <begin position="175"/>
        <end position="193"/>
    </location>
</feature>
<dbReference type="Pfam" id="PF07670">
    <property type="entry name" value="Gate"/>
    <property type="match status" value="1"/>
</dbReference>
<sequence>MAVDNMKDTSTEQSYIKMKNIFKLVFYSFVGAFVFFIPVTINGKSSIMLDHIVSFLKGMPPLLLHVYIMIILVLGAFYPFVNKTWNKTITSIIMSFFKIIGLILGLMLIFNVGPAWMFQEDMGPFILNALITPVSILVPVGALFLALLVGYGLLEFIGILMQPIMRPLFRTPGRSAIDAVASFVGSYSIGLLVTNRIYNEGKYTDKEAAIVATGFSTVSVTFMVVIANTLNIMSIWNFYFWSSLVITFVVTMITIRMWPLNKMADTYVTGEGDPERIIKKDRVKEAWKEALKVADESEPLHRYIFVSLKEGFQMVMSILPTILSVGLLGLVLATYTPIFEYLGYVFYPITYVLKIPEPLLAAKASAISITEIFLPSLLAVEAPLVTKYIVAVLSVSSILFFSASIPSVLATDIPISVPKLVIIWFFRVILTLIIVTPVAFLFLAD</sequence>
<name>A0A2V3W219_9BACI</name>